<dbReference type="OMA" id="QFDCGST"/>
<dbReference type="AlphaFoldDB" id="A0A182YTI5"/>
<protein>
    <submittedName>
        <fullName evidence="1">Uncharacterized protein</fullName>
    </submittedName>
</protein>
<evidence type="ECO:0000313" key="2">
    <source>
        <dbReference type="Proteomes" id="UP000076408"/>
    </source>
</evidence>
<accession>A0A182YTI5</accession>
<dbReference type="Proteomes" id="UP000076408">
    <property type="component" value="Unassembled WGS sequence"/>
</dbReference>
<dbReference type="EnsemblMetazoa" id="ASTEI11771-RA">
    <property type="protein sequence ID" value="ASTEI11771-PA"/>
    <property type="gene ID" value="ASTEI11771"/>
</dbReference>
<dbReference type="STRING" id="30069.A0A182YTI5"/>
<dbReference type="VEuPathDB" id="VectorBase:ASTE002184"/>
<proteinExistence type="predicted"/>
<evidence type="ECO:0000313" key="1">
    <source>
        <dbReference type="EnsemblMetazoa" id="ASTEI11771-PA"/>
    </source>
</evidence>
<reference evidence="1" key="2">
    <citation type="submission" date="2020-05" db="UniProtKB">
        <authorList>
            <consortium name="EnsemblMetazoa"/>
        </authorList>
    </citation>
    <scope>IDENTIFICATION</scope>
    <source>
        <strain evidence="1">Indian</strain>
    </source>
</reference>
<reference evidence="2" key="1">
    <citation type="journal article" date="2014" name="Genome Biol.">
        <title>Genome analysis of a major urban malaria vector mosquito, Anopheles stephensi.</title>
        <authorList>
            <person name="Jiang X."/>
            <person name="Peery A."/>
            <person name="Hall A.B."/>
            <person name="Sharma A."/>
            <person name="Chen X.G."/>
            <person name="Waterhouse R.M."/>
            <person name="Komissarov A."/>
            <person name="Riehle M.M."/>
            <person name="Shouche Y."/>
            <person name="Sharakhova M.V."/>
            <person name="Lawson D."/>
            <person name="Pakpour N."/>
            <person name="Arensburger P."/>
            <person name="Davidson V.L."/>
            <person name="Eiglmeier K."/>
            <person name="Emrich S."/>
            <person name="George P."/>
            <person name="Kennedy R.C."/>
            <person name="Mane S.P."/>
            <person name="Maslen G."/>
            <person name="Oringanje C."/>
            <person name="Qi Y."/>
            <person name="Settlage R."/>
            <person name="Tojo M."/>
            <person name="Tubio J.M."/>
            <person name="Unger M.F."/>
            <person name="Wang B."/>
            <person name="Vernick K.D."/>
            <person name="Ribeiro J.M."/>
            <person name="James A.A."/>
            <person name="Michel K."/>
            <person name="Riehle M.A."/>
            <person name="Luckhart S."/>
            <person name="Sharakhov I.V."/>
            <person name="Tu Z."/>
        </authorList>
    </citation>
    <scope>NUCLEOTIDE SEQUENCE [LARGE SCALE GENOMIC DNA]</scope>
    <source>
        <strain evidence="2">Indian</strain>
    </source>
</reference>
<dbReference type="VEuPathDB" id="VectorBase:ASTEI11771"/>
<keyword evidence="2" id="KW-1185">Reference proteome</keyword>
<name>A0A182YTI5_ANOST</name>
<organism evidence="1 2">
    <name type="scientific">Anopheles stephensi</name>
    <name type="common">Indo-Pakistan malaria mosquito</name>
    <dbReference type="NCBI Taxonomy" id="30069"/>
    <lineage>
        <taxon>Eukaryota</taxon>
        <taxon>Metazoa</taxon>
        <taxon>Ecdysozoa</taxon>
        <taxon>Arthropoda</taxon>
        <taxon>Hexapoda</taxon>
        <taxon>Insecta</taxon>
        <taxon>Pterygota</taxon>
        <taxon>Neoptera</taxon>
        <taxon>Endopterygota</taxon>
        <taxon>Diptera</taxon>
        <taxon>Nematocera</taxon>
        <taxon>Culicoidea</taxon>
        <taxon>Culicidae</taxon>
        <taxon>Anophelinae</taxon>
        <taxon>Anopheles</taxon>
    </lineage>
</organism>
<sequence>MKRELPEAIVVSAKEKEETLRKMKQNPKLKAFGEKVARIRRTRLDDLICELKDGVKASDFQNLIEESVGTTRQVRVLNRSETVECRDVDLETKAEQVVSAFRQQFDCGSTLLEAKLQDRHTTVRRRHI</sequence>